<feature type="transmembrane region" description="Helical" evidence="14">
    <location>
        <begin position="203"/>
        <end position="222"/>
    </location>
</feature>
<evidence type="ECO:0000256" key="5">
    <source>
        <dbReference type="ARBA" id="ARBA00022676"/>
    </source>
</evidence>
<evidence type="ECO:0000256" key="6">
    <source>
        <dbReference type="ARBA" id="ARBA00022679"/>
    </source>
</evidence>
<reference evidence="17" key="1">
    <citation type="submission" date="2020-05" db="EMBL/GenBank/DDBJ databases">
        <title>Phylogenomic resolution of chytrid fungi.</title>
        <authorList>
            <person name="Stajich J.E."/>
            <person name="Amses K."/>
            <person name="Simmons R."/>
            <person name="Seto K."/>
            <person name="Myers J."/>
            <person name="Bonds A."/>
            <person name="Quandt C.A."/>
            <person name="Barry K."/>
            <person name="Liu P."/>
            <person name="Grigoriev I."/>
            <person name="Longcore J.E."/>
            <person name="James T.Y."/>
        </authorList>
    </citation>
    <scope>NUCLEOTIDE SEQUENCE</scope>
    <source>
        <strain evidence="17">JEL0379</strain>
    </source>
</reference>
<name>A0AAD5TTT1_9FUNG</name>
<dbReference type="Proteomes" id="UP001212152">
    <property type="component" value="Unassembled WGS sequence"/>
</dbReference>
<feature type="transmembrane region" description="Helical" evidence="14">
    <location>
        <begin position="320"/>
        <end position="342"/>
    </location>
</feature>
<dbReference type="EMBL" id="JADGJQ010000001">
    <property type="protein sequence ID" value="KAJ3185402.1"/>
    <property type="molecule type" value="Genomic_DNA"/>
</dbReference>
<evidence type="ECO:0000256" key="15">
    <source>
        <dbReference type="SAM" id="MobiDB-lite"/>
    </source>
</evidence>
<dbReference type="Pfam" id="PF02815">
    <property type="entry name" value="MIR"/>
    <property type="match status" value="1"/>
</dbReference>
<comment type="pathway">
    <text evidence="2 14">Protein modification; protein glycosylation.</text>
</comment>
<keyword evidence="11 14" id="KW-0472">Membrane</keyword>
<feature type="region of interest" description="Disordered" evidence="15">
    <location>
        <begin position="42"/>
        <end position="65"/>
    </location>
</feature>
<evidence type="ECO:0000256" key="14">
    <source>
        <dbReference type="RuleBase" id="RU367007"/>
    </source>
</evidence>
<keyword evidence="6 14" id="KW-0808">Transferase</keyword>
<evidence type="ECO:0000256" key="3">
    <source>
        <dbReference type="ARBA" id="ARBA00007222"/>
    </source>
</evidence>
<keyword evidence="9 14" id="KW-0256">Endoplasmic reticulum</keyword>
<feature type="region of interest" description="Disordered" evidence="15">
    <location>
        <begin position="1"/>
        <end position="25"/>
    </location>
</feature>
<evidence type="ECO:0000256" key="10">
    <source>
        <dbReference type="ARBA" id="ARBA00022989"/>
    </source>
</evidence>
<dbReference type="Gene3D" id="2.80.10.50">
    <property type="match status" value="1"/>
</dbReference>
<feature type="transmembrane region" description="Helical" evidence="14">
    <location>
        <begin position="659"/>
        <end position="676"/>
    </location>
</feature>
<evidence type="ECO:0000256" key="4">
    <source>
        <dbReference type="ARBA" id="ARBA00012839"/>
    </source>
</evidence>
<dbReference type="SUPFAM" id="SSF82109">
    <property type="entry name" value="MIR domain"/>
    <property type="match status" value="1"/>
</dbReference>
<dbReference type="InterPro" id="IPR003342">
    <property type="entry name" value="ArnT-like_N"/>
</dbReference>
<comment type="subcellular location">
    <subcellularLocation>
        <location evidence="1 14">Endoplasmic reticulum membrane</location>
        <topology evidence="1 14">Multi-pass membrane protein</topology>
    </subcellularLocation>
</comment>
<dbReference type="InterPro" id="IPR036300">
    <property type="entry name" value="MIR_dom_sf"/>
</dbReference>
<evidence type="ECO:0000313" key="18">
    <source>
        <dbReference type="Proteomes" id="UP001212152"/>
    </source>
</evidence>
<dbReference type="InterPro" id="IPR027005">
    <property type="entry name" value="PMT-like"/>
</dbReference>
<sequence>MDDPAAPAAVRNRKQKKGSAATTNPDTITAAAANALADAAATLHQQTSPETKKLRATTNGAVSASGGAPAALLPPAAVAAARERRTRRAYAVALAVVTFVSFLTRCWGIDDPGQVVFDEVHFGKFASYYLRREYYFDVHPPLGKLLLAAAGYFVGYDGHFLFDNIGDDYVANNVPYIALRLLPAAAGAAIAPLVFLTLKEMGLSVAGATFGAMLLVLDNALITQSRLILLDSMLTVFCVASVYAWVRFQKLKHVPFTPKWYLWLSLTGVGLACTTGVKMVGMLTIAAIGVAVLFDLWDLLDIRRGLSMRQFSRHFAARALCLIFLPFAIYLSFFYIHFAILIKSGPGDAFMSPAFQDGLVGSDVSTNTSAIPFFSNITIRHRDSSAFLHSHVDKYPLRYEDGRISTQGQQVTGYPHRDLNNHWTLEPVDETIYTIAEPYELDEEETARHVRYLRHNDYVRLKHARTGTYLITHDVASPLTPTNMEMTTIISNGTVRYNETVWQIVTLDGEEGDKVRSKRGHLRIVNAVHKVAVHCHKGLLPEWGYGQQEVNGNKGLTDALNTWWVDEVHHERIVNGTEIDAENDEQEEAAQRQKHPVKTLSFLQKFVELQGLMVAHNSGLTKPHPYSSTPLTWPFVLRGISFWERKEGLRQIYLLGNPAVWWTAITGTIMYAAMWLMDRLLLRRGLDDFGRRVRAWWDAVPGFLFLCWALHWGPFFLQGRMLFLHHYLPSFIFSVMVTTCVIEFIALKVSDSVAAGTASVSSPVRLAPGAAGSTTKTTTTATTTTTVRVSRGMAGSRRQGGWTYWMSLLLMFSVAAAAFAYFAPLTYGTGFSTLEHLRSRKWISSWDLQHA</sequence>
<feature type="transmembrane region" description="Helical" evidence="14">
    <location>
        <begin position="727"/>
        <end position="747"/>
    </location>
</feature>
<evidence type="ECO:0000256" key="8">
    <source>
        <dbReference type="ARBA" id="ARBA00022737"/>
    </source>
</evidence>
<dbReference type="PROSITE" id="PS50919">
    <property type="entry name" value="MIR"/>
    <property type="match status" value="2"/>
</dbReference>
<gene>
    <name evidence="17" type="ORF">HDU87_000021</name>
</gene>
<dbReference type="EC" id="2.4.1.109" evidence="4 14"/>
<evidence type="ECO:0000256" key="11">
    <source>
        <dbReference type="ARBA" id="ARBA00023136"/>
    </source>
</evidence>
<feature type="transmembrane region" description="Helical" evidence="14">
    <location>
        <begin position="177"/>
        <end position="196"/>
    </location>
</feature>
<evidence type="ECO:0000256" key="9">
    <source>
        <dbReference type="ARBA" id="ARBA00022824"/>
    </source>
</evidence>
<dbReference type="InterPro" id="IPR032421">
    <property type="entry name" value="PMT_4TMC"/>
</dbReference>
<protein>
    <recommendedName>
        <fullName evidence="4 14">Dolichyl-phosphate-mannose--protein mannosyltransferase</fullName>
        <ecNumber evidence="4 14">2.4.1.109</ecNumber>
    </recommendedName>
</protein>
<keyword evidence="7 14" id="KW-0812">Transmembrane</keyword>
<comment type="similarity">
    <text evidence="3 14">Belongs to the glycosyltransferase 39 family.</text>
</comment>
<feature type="domain" description="MIR" evidence="16">
    <location>
        <begin position="368"/>
        <end position="428"/>
    </location>
</feature>
<feature type="domain" description="MIR" evidence="16">
    <location>
        <begin position="450"/>
        <end position="507"/>
    </location>
</feature>
<comment type="function">
    <text evidence="14">Transfers mannose from Dol-P-mannose to Ser or Thr residues on proteins.</text>
</comment>
<comment type="caution">
    <text evidence="17">The sequence shown here is derived from an EMBL/GenBank/DDBJ whole genome shotgun (WGS) entry which is preliminary data.</text>
</comment>
<evidence type="ECO:0000256" key="13">
    <source>
        <dbReference type="ARBA" id="ARBA00045102"/>
    </source>
</evidence>
<feature type="transmembrane region" description="Helical" evidence="14">
    <location>
        <begin position="89"/>
        <end position="110"/>
    </location>
</feature>
<comment type="catalytic activity">
    <reaction evidence="13 14">
        <text>a di-trans,poly-cis-dolichyl beta-D-mannosyl phosphate + L-seryl-[protein] = 3-O-(alpha-D-mannosyl)-L-seryl-[protein] + a di-trans,poly-cis-dolichyl phosphate + H(+)</text>
        <dbReference type="Rhea" id="RHEA:17377"/>
        <dbReference type="Rhea" id="RHEA-COMP:9863"/>
        <dbReference type="Rhea" id="RHEA-COMP:13546"/>
        <dbReference type="Rhea" id="RHEA-COMP:19498"/>
        <dbReference type="Rhea" id="RHEA-COMP:19501"/>
        <dbReference type="ChEBI" id="CHEBI:15378"/>
        <dbReference type="ChEBI" id="CHEBI:29999"/>
        <dbReference type="ChEBI" id="CHEBI:57683"/>
        <dbReference type="ChEBI" id="CHEBI:58211"/>
        <dbReference type="ChEBI" id="CHEBI:137321"/>
        <dbReference type="EC" id="2.4.1.109"/>
    </reaction>
</comment>
<feature type="transmembrane region" description="Helical" evidence="14">
    <location>
        <begin position="802"/>
        <end position="823"/>
    </location>
</feature>
<feature type="transmembrane region" description="Helical" evidence="14">
    <location>
        <begin position="696"/>
        <end position="715"/>
    </location>
</feature>
<dbReference type="GO" id="GO:0005789">
    <property type="term" value="C:endoplasmic reticulum membrane"/>
    <property type="evidence" value="ECO:0007669"/>
    <property type="project" value="UniProtKB-SubCell"/>
</dbReference>
<dbReference type="GO" id="GO:0004169">
    <property type="term" value="F:dolichyl-phosphate-mannose-protein mannosyltransferase activity"/>
    <property type="evidence" value="ECO:0007669"/>
    <property type="project" value="UniProtKB-UniRule"/>
</dbReference>
<dbReference type="CDD" id="cd23285">
    <property type="entry name" value="beta-trefoil_MIR_PMT4-like"/>
    <property type="match status" value="1"/>
</dbReference>
<keyword evidence="18" id="KW-1185">Reference proteome</keyword>
<evidence type="ECO:0000256" key="1">
    <source>
        <dbReference type="ARBA" id="ARBA00004477"/>
    </source>
</evidence>
<dbReference type="InterPro" id="IPR016093">
    <property type="entry name" value="MIR_motif"/>
</dbReference>
<dbReference type="PANTHER" id="PTHR10050">
    <property type="entry name" value="DOLICHYL-PHOSPHATE-MANNOSE--PROTEIN MANNOSYLTRANSFERASE"/>
    <property type="match status" value="1"/>
</dbReference>
<keyword evidence="5 14" id="KW-0328">Glycosyltransferase</keyword>
<evidence type="ECO:0000256" key="2">
    <source>
        <dbReference type="ARBA" id="ARBA00004922"/>
    </source>
</evidence>
<keyword evidence="8" id="KW-0677">Repeat</keyword>
<evidence type="ECO:0000256" key="12">
    <source>
        <dbReference type="ARBA" id="ARBA00045085"/>
    </source>
</evidence>
<keyword evidence="10 14" id="KW-1133">Transmembrane helix</keyword>
<evidence type="ECO:0000313" key="17">
    <source>
        <dbReference type="EMBL" id="KAJ3185402.1"/>
    </source>
</evidence>
<dbReference type="AlphaFoldDB" id="A0AAD5TTT1"/>
<dbReference type="Pfam" id="PF02366">
    <property type="entry name" value="PMT"/>
    <property type="match status" value="1"/>
</dbReference>
<feature type="transmembrane region" description="Helical" evidence="14">
    <location>
        <begin position="228"/>
        <end position="248"/>
    </location>
</feature>
<comment type="catalytic activity">
    <reaction evidence="12 14">
        <text>a di-trans,poly-cis-dolichyl beta-D-mannosyl phosphate + L-threonyl-[protein] = 3-O-(alpha-D-mannosyl)-L-threonyl-[protein] + a di-trans,poly-cis-dolichyl phosphate + H(+)</text>
        <dbReference type="Rhea" id="RHEA:53396"/>
        <dbReference type="Rhea" id="RHEA-COMP:11060"/>
        <dbReference type="Rhea" id="RHEA-COMP:13547"/>
        <dbReference type="Rhea" id="RHEA-COMP:19498"/>
        <dbReference type="Rhea" id="RHEA-COMP:19501"/>
        <dbReference type="ChEBI" id="CHEBI:15378"/>
        <dbReference type="ChEBI" id="CHEBI:30013"/>
        <dbReference type="ChEBI" id="CHEBI:57683"/>
        <dbReference type="ChEBI" id="CHEBI:58211"/>
        <dbReference type="ChEBI" id="CHEBI:137323"/>
        <dbReference type="EC" id="2.4.1.109"/>
    </reaction>
</comment>
<evidence type="ECO:0000259" key="16">
    <source>
        <dbReference type="PROSITE" id="PS50919"/>
    </source>
</evidence>
<dbReference type="PANTHER" id="PTHR10050:SF51">
    <property type="entry name" value="PROTEIN O-MANNOSYL-TRANSFERASE 1"/>
    <property type="match status" value="1"/>
</dbReference>
<accession>A0AAD5TTT1</accession>
<dbReference type="SMART" id="SM00472">
    <property type="entry name" value="MIR"/>
    <property type="match status" value="3"/>
</dbReference>
<feature type="transmembrane region" description="Helical" evidence="14">
    <location>
        <begin position="260"/>
        <end position="277"/>
    </location>
</feature>
<dbReference type="Pfam" id="PF16192">
    <property type="entry name" value="PMT_4TMC"/>
    <property type="match status" value="1"/>
</dbReference>
<proteinExistence type="inferred from homology"/>
<evidence type="ECO:0000256" key="7">
    <source>
        <dbReference type="ARBA" id="ARBA00022692"/>
    </source>
</evidence>
<organism evidence="17 18">
    <name type="scientific">Geranomyces variabilis</name>
    <dbReference type="NCBI Taxonomy" id="109894"/>
    <lineage>
        <taxon>Eukaryota</taxon>
        <taxon>Fungi</taxon>
        <taxon>Fungi incertae sedis</taxon>
        <taxon>Chytridiomycota</taxon>
        <taxon>Chytridiomycota incertae sedis</taxon>
        <taxon>Chytridiomycetes</taxon>
        <taxon>Spizellomycetales</taxon>
        <taxon>Powellomycetaceae</taxon>
        <taxon>Geranomyces</taxon>
    </lineage>
</organism>